<dbReference type="Gene3D" id="3.40.50.720">
    <property type="entry name" value="NAD(P)-binding Rossmann-like Domain"/>
    <property type="match status" value="1"/>
</dbReference>
<sequence length="259" mass="27752">MATALVTGGTSGIGAAFARALALRGYDMVLVARNEERLAAMALELEAYGVSVETISADLAVRADVDRVAARLEDEDRPVDMLVNNAGFGLHSSLIDRDVSVHEQAFAVMCLAVLVLGGAAARAMTKRHRGTIVVVSSVAGTIATGNYSAVKAWTTAYAEGLAVELKRTGVQVTALLPGWVRTEFHQRAGIRTTSIPEQLWLDADDLVDEALRDVAKGKVISVPSARFKLLLFFTRHLPRATIRWISGNISRSRSRPVGG</sequence>
<comment type="similarity">
    <text evidence="1 3">Belongs to the short-chain dehydrogenases/reductases (SDR) family.</text>
</comment>
<dbReference type="SUPFAM" id="SSF51735">
    <property type="entry name" value="NAD(P)-binding Rossmann-fold domains"/>
    <property type="match status" value="1"/>
</dbReference>
<dbReference type="RefSeq" id="WP_085019198.1">
    <property type="nucleotide sequence ID" value="NZ_BMHD01000001.1"/>
</dbReference>
<keyword evidence="2" id="KW-0560">Oxidoreductase</keyword>
<dbReference type="InterPro" id="IPR036291">
    <property type="entry name" value="NAD(P)-bd_dom_sf"/>
</dbReference>
<dbReference type="GO" id="GO:0016020">
    <property type="term" value="C:membrane"/>
    <property type="evidence" value="ECO:0007669"/>
    <property type="project" value="TreeGrafter"/>
</dbReference>
<evidence type="ECO:0000256" key="2">
    <source>
        <dbReference type="ARBA" id="ARBA00023002"/>
    </source>
</evidence>
<dbReference type="KEGG" id="cphy:B5808_07475"/>
<evidence type="ECO:0000256" key="1">
    <source>
        <dbReference type="ARBA" id="ARBA00006484"/>
    </source>
</evidence>
<dbReference type="InterPro" id="IPR002347">
    <property type="entry name" value="SDR_fam"/>
</dbReference>
<name>A0A1X9LT38_9MICO</name>
<evidence type="ECO:0000259" key="4">
    <source>
        <dbReference type="SMART" id="SM00822"/>
    </source>
</evidence>
<dbReference type="PANTHER" id="PTHR44196">
    <property type="entry name" value="DEHYDROGENASE/REDUCTASE SDR FAMILY MEMBER 7B"/>
    <property type="match status" value="1"/>
</dbReference>
<dbReference type="Pfam" id="PF00106">
    <property type="entry name" value="adh_short"/>
    <property type="match status" value="1"/>
</dbReference>
<evidence type="ECO:0000313" key="5">
    <source>
        <dbReference type="EMBL" id="ARJ05060.1"/>
    </source>
</evidence>
<dbReference type="STRING" id="1619308.B5808_07475"/>
<dbReference type="EMBL" id="CP020715">
    <property type="protein sequence ID" value="ARJ05060.1"/>
    <property type="molecule type" value="Genomic_DNA"/>
</dbReference>
<dbReference type="InterPro" id="IPR057326">
    <property type="entry name" value="KR_dom"/>
</dbReference>
<dbReference type="PRINTS" id="PR00080">
    <property type="entry name" value="SDRFAMILY"/>
</dbReference>
<dbReference type="PIRSF" id="PIRSF000126">
    <property type="entry name" value="11-beta-HSD1"/>
    <property type="match status" value="1"/>
</dbReference>
<proteinExistence type="inferred from homology"/>
<dbReference type="PRINTS" id="PR00081">
    <property type="entry name" value="GDHRDH"/>
</dbReference>
<dbReference type="PANTHER" id="PTHR44196:SF2">
    <property type="entry name" value="SHORT-CHAIN DEHYDROGENASE-RELATED"/>
    <property type="match status" value="1"/>
</dbReference>
<gene>
    <name evidence="5" type="ORF">B5808_07475</name>
</gene>
<feature type="domain" description="Ketoreductase" evidence="4">
    <location>
        <begin position="2"/>
        <end position="182"/>
    </location>
</feature>
<dbReference type="GO" id="GO:0016491">
    <property type="term" value="F:oxidoreductase activity"/>
    <property type="evidence" value="ECO:0007669"/>
    <property type="project" value="UniProtKB-KW"/>
</dbReference>
<reference evidence="5 6" key="1">
    <citation type="submission" date="2017-04" db="EMBL/GenBank/DDBJ databases">
        <authorList>
            <person name="Afonso C.L."/>
            <person name="Miller P.J."/>
            <person name="Scott M.A."/>
            <person name="Spackman E."/>
            <person name="Goraichik I."/>
            <person name="Dimitrov K.M."/>
            <person name="Suarez D.L."/>
            <person name="Swayne D.E."/>
        </authorList>
    </citation>
    <scope>NUCLEOTIDE SEQUENCE [LARGE SCALE GENOMIC DNA]</scope>
    <source>
        <strain evidence="6">XA(T)</strain>
    </source>
</reference>
<dbReference type="AlphaFoldDB" id="A0A1X9LT38"/>
<organism evidence="5 6">
    <name type="scientific">Cnuibacter physcomitrellae</name>
    <dbReference type="NCBI Taxonomy" id="1619308"/>
    <lineage>
        <taxon>Bacteria</taxon>
        <taxon>Bacillati</taxon>
        <taxon>Actinomycetota</taxon>
        <taxon>Actinomycetes</taxon>
        <taxon>Micrococcales</taxon>
        <taxon>Microbacteriaceae</taxon>
        <taxon>Cnuibacter</taxon>
    </lineage>
</organism>
<dbReference type="CDD" id="cd05233">
    <property type="entry name" value="SDR_c"/>
    <property type="match status" value="1"/>
</dbReference>
<dbReference type="Proteomes" id="UP000192775">
    <property type="component" value="Chromosome"/>
</dbReference>
<protein>
    <submittedName>
        <fullName evidence="5">Short-chain dehydrogenase</fullName>
    </submittedName>
</protein>
<evidence type="ECO:0000256" key="3">
    <source>
        <dbReference type="RuleBase" id="RU000363"/>
    </source>
</evidence>
<accession>A0A1X9LT38</accession>
<dbReference type="SMART" id="SM00822">
    <property type="entry name" value="PKS_KR"/>
    <property type="match status" value="1"/>
</dbReference>
<evidence type="ECO:0000313" key="6">
    <source>
        <dbReference type="Proteomes" id="UP000192775"/>
    </source>
</evidence>
<keyword evidence="6" id="KW-1185">Reference proteome</keyword>